<dbReference type="FunFam" id="3.40.50.12780:FF:000012">
    <property type="entry name" value="Non-ribosomal peptide synthetase"/>
    <property type="match status" value="1"/>
</dbReference>
<dbReference type="SUPFAM" id="SSF47336">
    <property type="entry name" value="ACP-like"/>
    <property type="match status" value="3"/>
</dbReference>
<keyword evidence="11" id="KW-1185">Reference proteome</keyword>
<evidence type="ECO:0000256" key="6">
    <source>
        <dbReference type="ARBA" id="ARBA00052643"/>
    </source>
</evidence>
<dbReference type="FunFam" id="1.10.1200.10:FF:000016">
    <property type="entry name" value="Non-ribosomal peptide synthase"/>
    <property type="match status" value="1"/>
</dbReference>
<proteinExistence type="predicted"/>
<evidence type="ECO:0000313" key="10">
    <source>
        <dbReference type="EMBL" id="NII05600.1"/>
    </source>
</evidence>
<dbReference type="Gene3D" id="3.40.50.12780">
    <property type="entry name" value="N-terminal domain of ligase-like"/>
    <property type="match status" value="2"/>
</dbReference>
<name>A0A7X5ZHJ1_9GAMM</name>
<dbReference type="InterPro" id="IPR010071">
    <property type="entry name" value="AA_adenyl_dom"/>
</dbReference>
<dbReference type="InterPro" id="IPR042099">
    <property type="entry name" value="ANL_N_sf"/>
</dbReference>
<dbReference type="RefSeq" id="WP_166946697.1">
    <property type="nucleotide sequence ID" value="NZ_JAARLZ010000002.1"/>
</dbReference>
<dbReference type="PROSITE" id="PS00012">
    <property type="entry name" value="PHOSPHOPANTETHEINE"/>
    <property type="match status" value="1"/>
</dbReference>
<dbReference type="InterPro" id="IPR036736">
    <property type="entry name" value="ACP-like_sf"/>
</dbReference>
<keyword evidence="4" id="KW-0597">Phosphoprotein</keyword>
<evidence type="ECO:0000256" key="2">
    <source>
        <dbReference type="ARBA" id="ARBA00004924"/>
    </source>
</evidence>
<evidence type="ECO:0000256" key="5">
    <source>
        <dbReference type="ARBA" id="ARBA00022598"/>
    </source>
</evidence>
<dbReference type="InterPro" id="IPR023213">
    <property type="entry name" value="CAT-like_dom_sf"/>
</dbReference>
<dbReference type="Gene3D" id="3.30.559.30">
    <property type="entry name" value="Nonribosomal peptide synthetase, condensation domain"/>
    <property type="match status" value="2"/>
</dbReference>
<dbReference type="CDD" id="cd19535">
    <property type="entry name" value="Cyc_NRPS"/>
    <property type="match status" value="2"/>
</dbReference>
<dbReference type="EC" id="6.2.1.69" evidence="7"/>
<dbReference type="CDD" id="cd12114">
    <property type="entry name" value="A_NRPS_TlmIV_like"/>
    <property type="match status" value="1"/>
</dbReference>
<evidence type="ECO:0000256" key="1">
    <source>
        <dbReference type="ARBA" id="ARBA00001957"/>
    </source>
</evidence>
<dbReference type="Gene3D" id="3.30.559.10">
    <property type="entry name" value="Chloramphenicol acetyltransferase-like domain"/>
    <property type="match status" value="2"/>
</dbReference>
<dbReference type="GO" id="GO:0000036">
    <property type="term" value="F:acyl carrier activity"/>
    <property type="evidence" value="ECO:0007669"/>
    <property type="project" value="TreeGrafter"/>
</dbReference>
<evidence type="ECO:0000256" key="7">
    <source>
        <dbReference type="ARBA" id="ARBA00066651"/>
    </source>
</evidence>
<dbReference type="SUPFAM" id="SSF56801">
    <property type="entry name" value="Acetyl-CoA synthetase-like"/>
    <property type="match status" value="2"/>
</dbReference>
<keyword evidence="3" id="KW-0596">Phosphopantetheine</keyword>
<protein>
    <recommendedName>
        <fullName evidence="8">L-cysteine--[L-cysteinyl-carrier protein] ligase</fullName>
        <ecNumber evidence="7">6.2.1.69</ecNumber>
    </recommendedName>
    <alternativeName>
        <fullName evidence="8">L-cysteine--[L-cysteinyl-carrier protein] ligase</fullName>
    </alternativeName>
</protein>
<dbReference type="FunFam" id="3.30.559.30:FF:000006">
    <property type="entry name" value="Yersiniabactin polyketide/non-ribosomal peptide synthetase"/>
    <property type="match status" value="2"/>
</dbReference>
<feature type="domain" description="Carrier" evidence="9">
    <location>
        <begin position="1"/>
        <end position="77"/>
    </location>
</feature>
<dbReference type="SMART" id="SM00823">
    <property type="entry name" value="PKS_PP"/>
    <property type="match status" value="2"/>
</dbReference>
<dbReference type="GO" id="GO:0031177">
    <property type="term" value="F:phosphopantetheine binding"/>
    <property type="evidence" value="ECO:0007669"/>
    <property type="project" value="InterPro"/>
</dbReference>
<dbReference type="Pfam" id="PF13193">
    <property type="entry name" value="AMP-binding_C"/>
    <property type="match status" value="1"/>
</dbReference>
<dbReference type="GO" id="GO:0044550">
    <property type="term" value="P:secondary metabolite biosynthetic process"/>
    <property type="evidence" value="ECO:0007669"/>
    <property type="project" value="TreeGrafter"/>
</dbReference>
<dbReference type="GO" id="GO:0005737">
    <property type="term" value="C:cytoplasm"/>
    <property type="evidence" value="ECO:0007669"/>
    <property type="project" value="TreeGrafter"/>
</dbReference>
<dbReference type="InterPro" id="IPR001242">
    <property type="entry name" value="Condensation_dom"/>
</dbReference>
<keyword evidence="5" id="KW-0436">Ligase</keyword>
<dbReference type="InterPro" id="IPR020845">
    <property type="entry name" value="AMP-binding_CS"/>
</dbReference>
<dbReference type="PROSITE" id="PS00455">
    <property type="entry name" value="AMP_BINDING"/>
    <property type="match status" value="2"/>
</dbReference>
<dbReference type="Pfam" id="PF00501">
    <property type="entry name" value="AMP-binding"/>
    <property type="match status" value="2"/>
</dbReference>
<evidence type="ECO:0000256" key="3">
    <source>
        <dbReference type="ARBA" id="ARBA00022450"/>
    </source>
</evidence>
<dbReference type="InterPro" id="IPR025110">
    <property type="entry name" value="AMP-bd_C"/>
</dbReference>
<dbReference type="InterPro" id="IPR009081">
    <property type="entry name" value="PP-bd_ACP"/>
</dbReference>
<evidence type="ECO:0000313" key="11">
    <source>
        <dbReference type="Proteomes" id="UP000490980"/>
    </source>
</evidence>
<evidence type="ECO:0000256" key="8">
    <source>
        <dbReference type="ARBA" id="ARBA00079103"/>
    </source>
</evidence>
<accession>A0A7X5ZHJ1</accession>
<dbReference type="Gene3D" id="3.30.300.30">
    <property type="match status" value="2"/>
</dbReference>
<evidence type="ECO:0000256" key="4">
    <source>
        <dbReference type="ARBA" id="ARBA00022553"/>
    </source>
</evidence>
<evidence type="ECO:0000259" key="9">
    <source>
        <dbReference type="PROSITE" id="PS50075"/>
    </source>
</evidence>
<dbReference type="PROSITE" id="PS50075">
    <property type="entry name" value="CARRIER"/>
    <property type="match status" value="3"/>
</dbReference>
<dbReference type="Pfam" id="PF00668">
    <property type="entry name" value="Condensation"/>
    <property type="match status" value="2"/>
</dbReference>
<dbReference type="InterPro" id="IPR057737">
    <property type="entry name" value="Condensation_MtbB-like"/>
</dbReference>
<dbReference type="InterPro" id="IPR045851">
    <property type="entry name" value="AMP-bd_C_sf"/>
</dbReference>
<feature type="domain" description="Carrier" evidence="9">
    <location>
        <begin position="1052"/>
        <end position="1127"/>
    </location>
</feature>
<dbReference type="Pfam" id="PF00550">
    <property type="entry name" value="PP-binding"/>
    <property type="match status" value="3"/>
</dbReference>
<dbReference type="Gene3D" id="1.10.1200.10">
    <property type="entry name" value="ACP-like"/>
    <property type="match status" value="3"/>
</dbReference>
<feature type="domain" description="Carrier" evidence="9">
    <location>
        <begin position="2083"/>
        <end position="2158"/>
    </location>
</feature>
<dbReference type="InterPro" id="IPR000873">
    <property type="entry name" value="AMP-dep_synth/lig_dom"/>
</dbReference>
<dbReference type="GO" id="GO:0043041">
    <property type="term" value="P:amino acid activation for nonribosomal peptide biosynthetic process"/>
    <property type="evidence" value="ECO:0007669"/>
    <property type="project" value="TreeGrafter"/>
</dbReference>
<dbReference type="FunFam" id="3.30.559.10:FF:000023">
    <property type="entry name" value="Non-ribosomal peptide synthetase"/>
    <property type="match status" value="2"/>
</dbReference>
<comment type="pathway">
    <text evidence="2">Siderophore biosynthesis.</text>
</comment>
<dbReference type="PANTHER" id="PTHR45527:SF10">
    <property type="entry name" value="PYOCHELIN SYNTHASE PCHF"/>
    <property type="match status" value="1"/>
</dbReference>
<dbReference type="GO" id="GO:0016874">
    <property type="term" value="F:ligase activity"/>
    <property type="evidence" value="ECO:0007669"/>
    <property type="project" value="UniProtKB-KW"/>
</dbReference>
<dbReference type="PANTHER" id="PTHR45527">
    <property type="entry name" value="NONRIBOSOMAL PEPTIDE SYNTHETASE"/>
    <property type="match status" value="1"/>
</dbReference>
<gene>
    <name evidence="10" type="ORF">HBF25_04240</name>
</gene>
<sequence length="2169" mass="235052">MDTRSAGDALGNLLSDLLDMPAGDIPPERNLIELGVDSIAMMRIAGTFRRQGMAVNFADLAAMPTFAAWRALVVATTETDDAAPAIANDFDVRAPFPMAPMQHAYWLGRATGQRLGGVAAHFYNEFDGTGVEPARLETAVRRLLERHAMLRARVVDDSCIQVLDTTPWQALTVHDLRSLPADEARSSLDAIRSRLSHRHLDVTAGEVFDVQLSLLPDALGSGATRLHVNLDMIAADALSLRILLADLAALYLSPADTLPSIGYGYGRYLADRTRLAGEPQRLRKASADQAYWAARLPSLPSAPQLPAAAYDTKLDATRVVRRHRWLSPERFRAFGASAAGNGLTPAMALAAIFAETLTAWSAEPDFLLNLPVFDREPLHADTAQLVGDFTSSVLLAWQGSLPGDFATRARALQARFHDDMRHAGRSGLDVLRDLSRLRGEQVLAPVVYTSAIGLGELFPASVRRAFGDASWIISQGPQVWLDAQVTELDDGLLVNIDAREDAFAEGVLDAMFEAYGCLLDRLTDEPAAWTAPLPPLLPQTQVAVRTTANDTDALLPRRRLHDAFFAHVLRTPEAPALLWGADGRMSYDELRSAALRLAGWLRTHDVTPGAVVAVQLPKGPEQVIAVLGILAAGATYLPIGVDQPALRRQRICDAAGVALLLDALPGDAVALDAPVTGDDEALAYVLYTSGSTGEPKGVEIPHVAAMNTILDLNQRLALDIHDRTLALSALEFDLSVYDIFAPLNAGGAIVCIDEGARRDAASWLPLMRRHAVTVLNCVPALLDMALVAASEDGINPLLRAVLLGGDWVTPDLPPRLRAWGPRCRFIALGGTTETAIHSTFREVHDVDPAWRSVPYGYPLANVKLRVVDTLGRDCPDMVEGELWIGGTGVARAYRGDPLRSRAKFITHDGLRWYRTGDRARYWPDGEVEFLGRADFQVKLRGHRIELGEVEAAVAAWPGVAQAIAVAGAHGLGVFAVPNAGMPQATQVDLRQPDDESRALHTFLAERLPPAMLPETLCWKTALPLTANGKIDRPALAREFAAALATSSDDTDLPANDIERRVADGWTQVLGVQGIGRGRNFFSLGGDSLAATRLMPLLRDAGLGGATLAALFATPRLQDFAAQLHLAVQTSAPETLLIDPANRYASFAPTDVQRAYWLGRDPAFVLGGVGCHFYREYDAPDLDLPRLQSALNRLVARHDMLRAVFDDEGNQRVLAGVPDYVIDQVEGGKNPDEALANLRETSAHRVFDPTCWPLFHIAAVRHGRRTRLAIGLDNLILDALSILRFYTELGELYADPDSDTPTPRLSFRNYLANAAPSQETLHAARRYWDVQLPTLPPAPQLPLAREPAQVGVPRFLRQQGHVEASRWQRIQAQAATHGLTVSAVLLTAFAETLGRWSAQSELTLNLTLFDRQPVHPDVHRIMGDFTSLTLLGYRPRATDDWISRVRGVQTELGHALEHRAISSVTLIRDLARLQGRPEVAMPVVFTSALGVPGGTAAATRGPFSEQVWGLTQTPQVGLDHQVVEADGGISLNWDHVDGLYPDGMIEAMFAAYLRLLDWLGSGDWSAPLPDLLPSEQAAVRQRVNDTEAMYARGGLHDGFFRHASTEPARIALRWGDTDAMAYGTLATQSLRIAAALRAQGVVPGDLVALSLPKGPAQIAAVLGVLAAGAAYLPIGIDQPAARKERILRSAGVRHVIGAGGISFDAMLAHAPLASAHEPQGDDLAYVIFTSGSTGEPKGVEITHTAALNTLHDVVNRFALDADDRVLAVSALDFDLSVFDVFAMLSQGGSLVLPGEADRRDADRWRQLVHRHGVTVWNSVPALLDMLLTTRPGSDDLCSLRVALISGDWIGLDLPGRLRTQAARCRFIALGGATEASVWSNYHEVTDLAPQWRSIPYGVPLANQRFRVVDAQGRDCPDWVPGELWIGGAGVARGYRHAPDITARQFVTGHGMRWYRTGDLGRYRPDGLLEFLGRHDHQVKLRGHRIELGEIESALLGLPGVSQAVAAIIMSAATGRHLAAAVVASTFDEARARELLGQQLPTHMIPEHIAPFDALPLTANGKLDRKAITEGLCALRNDTGDIDEAPRDAIERRIAEHWQALFDTDAIGRDASFFALGGDSLLATRFIERLRAADGVSLPLRRLFAAPTLREVAAVVRESQAAADALEEGVL</sequence>
<dbReference type="InterPro" id="IPR020806">
    <property type="entry name" value="PKS_PP-bd"/>
</dbReference>
<dbReference type="EMBL" id="JAARLZ010000002">
    <property type="protein sequence ID" value="NII05600.1"/>
    <property type="molecule type" value="Genomic_DNA"/>
</dbReference>
<dbReference type="NCBIfam" id="TIGR01733">
    <property type="entry name" value="AA-adenyl-dom"/>
    <property type="match status" value="2"/>
</dbReference>
<comment type="catalytic activity">
    <reaction evidence="6">
        <text>holo-[peptidyl-carrier protein] + L-cysteine + ATP = L-cysteinyl-[peptidyl-carrier protein] + AMP + diphosphate</text>
        <dbReference type="Rhea" id="RHEA:61680"/>
        <dbReference type="Rhea" id="RHEA-COMP:11480"/>
        <dbReference type="Rhea" id="RHEA-COMP:15906"/>
        <dbReference type="ChEBI" id="CHEBI:30616"/>
        <dbReference type="ChEBI" id="CHEBI:33019"/>
        <dbReference type="ChEBI" id="CHEBI:35235"/>
        <dbReference type="ChEBI" id="CHEBI:64479"/>
        <dbReference type="ChEBI" id="CHEBI:144926"/>
        <dbReference type="ChEBI" id="CHEBI:456215"/>
        <dbReference type="EC" id="6.2.1.69"/>
    </reaction>
    <physiologicalReaction direction="left-to-right" evidence="6">
        <dbReference type="Rhea" id="RHEA:61681"/>
    </physiologicalReaction>
</comment>
<comment type="cofactor">
    <cofactor evidence="1">
        <name>pantetheine 4'-phosphate</name>
        <dbReference type="ChEBI" id="CHEBI:47942"/>
    </cofactor>
</comment>
<dbReference type="SUPFAM" id="SSF52777">
    <property type="entry name" value="CoA-dependent acyltransferases"/>
    <property type="match status" value="4"/>
</dbReference>
<organism evidence="10 11">
    <name type="scientific">Luteibacter anthropi</name>
    <dbReference type="NCBI Taxonomy" id="564369"/>
    <lineage>
        <taxon>Bacteria</taxon>
        <taxon>Pseudomonadati</taxon>
        <taxon>Pseudomonadota</taxon>
        <taxon>Gammaproteobacteria</taxon>
        <taxon>Lysobacterales</taxon>
        <taxon>Rhodanobacteraceae</taxon>
        <taxon>Luteibacter</taxon>
    </lineage>
</organism>
<reference evidence="10 11" key="1">
    <citation type="submission" date="2020-03" db="EMBL/GenBank/DDBJ databases">
        <authorList>
            <person name="Lai Q."/>
        </authorList>
    </citation>
    <scope>NUCLEOTIDE SEQUENCE [LARGE SCALE GENOMIC DNA]</scope>
    <source>
        <strain evidence="10 11">CCUG 25036</strain>
    </source>
</reference>
<dbReference type="Proteomes" id="UP000490980">
    <property type="component" value="Unassembled WGS sequence"/>
</dbReference>
<dbReference type="InterPro" id="IPR006162">
    <property type="entry name" value="Ppantetheine_attach_site"/>
</dbReference>
<comment type="caution">
    <text evidence="10">The sequence shown here is derived from an EMBL/GenBank/DDBJ whole genome shotgun (WGS) entry which is preliminary data.</text>
</comment>